<dbReference type="Proteomes" id="UP001231189">
    <property type="component" value="Unassembled WGS sequence"/>
</dbReference>
<comment type="similarity">
    <text evidence="1 6">Belongs to the GPN-loop GTPase family.</text>
</comment>
<evidence type="ECO:0000256" key="3">
    <source>
        <dbReference type="ARBA" id="ARBA00022741"/>
    </source>
</evidence>
<gene>
    <name evidence="8" type="ORF">QYE76_062899</name>
</gene>
<evidence type="ECO:0000256" key="2">
    <source>
        <dbReference type="ARBA" id="ARBA00014587"/>
    </source>
</evidence>
<dbReference type="CDD" id="cd17872">
    <property type="entry name" value="GPN3"/>
    <property type="match status" value="1"/>
</dbReference>
<reference evidence="8" key="1">
    <citation type="submission" date="2023-07" db="EMBL/GenBank/DDBJ databases">
        <title>A chromosome-level genome assembly of Lolium multiflorum.</title>
        <authorList>
            <person name="Chen Y."/>
            <person name="Copetti D."/>
            <person name="Kolliker R."/>
            <person name="Studer B."/>
        </authorList>
    </citation>
    <scope>NUCLEOTIDE SEQUENCE</scope>
    <source>
        <strain evidence="8">02402/16</strain>
        <tissue evidence="8">Leaf</tissue>
    </source>
</reference>
<dbReference type="InterPro" id="IPR030228">
    <property type="entry name" value="Gpn3"/>
</dbReference>
<organism evidence="8 9">
    <name type="scientific">Lolium multiflorum</name>
    <name type="common">Italian ryegrass</name>
    <name type="synonym">Lolium perenne subsp. multiflorum</name>
    <dbReference type="NCBI Taxonomy" id="4521"/>
    <lineage>
        <taxon>Eukaryota</taxon>
        <taxon>Viridiplantae</taxon>
        <taxon>Streptophyta</taxon>
        <taxon>Embryophyta</taxon>
        <taxon>Tracheophyta</taxon>
        <taxon>Spermatophyta</taxon>
        <taxon>Magnoliopsida</taxon>
        <taxon>Liliopsida</taxon>
        <taxon>Poales</taxon>
        <taxon>Poaceae</taxon>
        <taxon>BOP clade</taxon>
        <taxon>Pooideae</taxon>
        <taxon>Poodae</taxon>
        <taxon>Poeae</taxon>
        <taxon>Poeae Chloroplast Group 2 (Poeae type)</taxon>
        <taxon>Loliodinae</taxon>
        <taxon>Loliinae</taxon>
        <taxon>Lolium</taxon>
    </lineage>
</organism>
<feature type="compositionally biased region" description="Pro residues" evidence="7">
    <location>
        <begin position="122"/>
        <end position="134"/>
    </location>
</feature>
<sequence>MGRRVVDALRPGPKPGPARTMPMYYSGLPAATHPRSHARTHRQKPSLKPHAALCSRPAAPCSAPHSRLQPGEPANADQPPGDAAYVHPNRDPPRSPRLVRRLPRRRHLLRLLIPPSTLHPSPSKPYPYQDPSPSPLVRQPRGAMGFAQLVIGPAGSGKSTYCSGLFQHCETVGRRIHMVNLDPAAEHFSYPVSTDIRELISLDDVMEELGMGPNGGLIYCMEHLEDNLDDWLDEQLENYLDDDYLVFDCPGQIELFTHVPVLRNFVEYLKRKNFTVCAVYLLDSQFVSDVTKYISGCMASLSAMIQLELPHINILSKMDLVSNKKDVEDYLNPEAAVLLSQLNREMAPRFGKLNKALADLVDDYSMVNFIPLDLRKESSIQYVLSNIDSCIQYGEDADVKVRDYIPEADED</sequence>
<comment type="caution">
    <text evidence="8">The sequence shown here is derived from an EMBL/GenBank/DDBJ whole genome shotgun (WGS) entry which is preliminary data.</text>
</comment>
<keyword evidence="4 6" id="KW-0378">Hydrolase</keyword>
<dbReference type="Gene3D" id="3.40.50.300">
    <property type="entry name" value="P-loop containing nucleotide triphosphate hydrolases"/>
    <property type="match status" value="1"/>
</dbReference>
<dbReference type="InterPro" id="IPR004130">
    <property type="entry name" value="Gpn"/>
</dbReference>
<evidence type="ECO:0000256" key="5">
    <source>
        <dbReference type="ARBA" id="ARBA00023134"/>
    </source>
</evidence>
<feature type="region of interest" description="Disordered" evidence="7">
    <location>
        <begin position="1"/>
        <end position="135"/>
    </location>
</feature>
<protein>
    <recommendedName>
        <fullName evidence="2 6">GPN-loop GTPase 3</fullName>
    </recommendedName>
</protein>
<evidence type="ECO:0000256" key="1">
    <source>
        <dbReference type="ARBA" id="ARBA00005290"/>
    </source>
</evidence>
<feature type="compositionally biased region" description="Basic residues" evidence="7">
    <location>
        <begin position="34"/>
        <end position="47"/>
    </location>
</feature>
<dbReference type="InterPro" id="IPR027417">
    <property type="entry name" value="P-loop_NTPase"/>
</dbReference>
<keyword evidence="3 6" id="KW-0547">Nucleotide-binding</keyword>
<evidence type="ECO:0000256" key="4">
    <source>
        <dbReference type="ARBA" id="ARBA00022801"/>
    </source>
</evidence>
<dbReference type="Pfam" id="PF03029">
    <property type="entry name" value="ATP_bind_1"/>
    <property type="match status" value="1"/>
</dbReference>
<keyword evidence="9" id="KW-1185">Reference proteome</keyword>
<dbReference type="PANTHER" id="PTHR21231">
    <property type="entry name" value="XPA-BINDING PROTEIN 1-RELATED"/>
    <property type="match status" value="1"/>
</dbReference>
<dbReference type="FunFam" id="3.40.50.300:FF:000552">
    <property type="entry name" value="GPN-loop GTPase 3"/>
    <property type="match status" value="1"/>
</dbReference>
<evidence type="ECO:0000313" key="9">
    <source>
        <dbReference type="Proteomes" id="UP001231189"/>
    </source>
</evidence>
<dbReference type="AlphaFoldDB" id="A0AAD8W8J8"/>
<comment type="function">
    <text evidence="6">Small GTPase required for proper nuclear import of RNA polymerase II and III (RNAPII and RNAPIII). May act at an RNAP assembly step prior to nuclear import.</text>
</comment>
<accession>A0AAD8W8J8</accession>
<proteinExistence type="inferred from homology"/>
<evidence type="ECO:0000256" key="7">
    <source>
        <dbReference type="SAM" id="MobiDB-lite"/>
    </source>
</evidence>
<dbReference type="SUPFAM" id="SSF52540">
    <property type="entry name" value="P-loop containing nucleoside triphosphate hydrolases"/>
    <property type="match status" value="1"/>
</dbReference>
<name>A0AAD8W8J8_LOLMU</name>
<keyword evidence="5 6" id="KW-0342">GTP-binding</keyword>
<dbReference type="PANTHER" id="PTHR21231:SF7">
    <property type="entry name" value="GPN-LOOP GTPASE 3"/>
    <property type="match status" value="1"/>
</dbReference>
<evidence type="ECO:0000313" key="8">
    <source>
        <dbReference type="EMBL" id="KAK1645094.1"/>
    </source>
</evidence>
<dbReference type="EMBL" id="JAUUTY010000004">
    <property type="protein sequence ID" value="KAK1645094.1"/>
    <property type="molecule type" value="Genomic_DNA"/>
</dbReference>
<comment type="subunit">
    <text evidence="6">Binds to RNA polymerase II (RNAPII).</text>
</comment>
<feature type="compositionally biased region" description="Basic residues" evidence="7">
    <location>
        <begin position="97"/>
        <end position="109"/>
    </location>
</feature>
<dbReference type="GO" id="GO:0005525">
    <property type="term" value="F:GTP binding"/>
    <property type="evidence" value="ECO:0007669"/>
    <property type="project" value="UniProtKB-KW"/>
</dbReference>
<evidence type="ECO:0000256" key="6">
    <source>
        <dbReference type="RuleBase" id="RU365059"/>
    </source>
</evidence>
<dbReference type="GO" id="GO:0003924">
    <property type="term" value="F:GTPase activity"/>
    <property type="evidence" value="ECO:0007669"/>
    <property type="project" value="TreeGrafter"/>
</dbReference>